<gene>
    <name evidence="1" type="ORF">F7Q99_39455</name>
</gene>
<dbReference type="EMBL" id="WBOF01000015">
    <property type="protein sequence ID" value="MQS18106.1"/>
    <property type="molecule type" value="Genomic_DNA"/>
</dbReference>
<proteinExistence type="predicted"/>
<evidence type="ECO:0000313" key="1">
    <source>
        <dbReference type="EMBL" id="MQS18106.1"/>
    </source>
</evidence>
<dbReference type="AlphaFoldDB" id="A0A6N7L256"/>
<keyword evidence="2" id="KW-1185">Reference proteome</keyword>
<name>A0A6N7L256_9ACTN</name>
<dbReference type="RefSeq" id="WP_153472226.1">
    <property type="nucleotide sequence ID" value="NZ_WBOF01000015.1"/>
</dbReference>
<comment type="caution">
    <text evidence="1">The sequence shown here is derived from an EMBL/GenBank/DDBJ whole genome shotgun (WGS) entry which is preliminary data.</text>
</comment>
<dbReference type="OrthoDB" id="4217462at2"/>
<sequence length="141" mass="16314">MSLAREQFPEAELYEADGVNEGEPTPDVHDIGMWRFVFRVDEGTVFVKTVKPWGDLENPELIRQPWLEDVVIPQPLPMDVTQADKLLKEKGHYSGPYKTVTLRWPLYPGRNEPYYIFGTPDQRLGWYFVGIYSQTVEHVSG</sequence>
<dbReference type="Proteomes" id="UP000450000">
    <property type="component" value="Unassembled WGS sequence"/>
</dbReference>
<organism evidence="1 2">
    <name type="scientific">Streptomyces kaniharaensis</name>
    <dbReference type="NCBI Taxonomy" id="212423"/>
    <lineage>
        <taxon>Bacteria</taxon>
        <taxon>Bacillati</taxon>
        <taxon>Actinomycetota</taxon>
        <taxon>Actinomycetes</taxon>
        <taxon>Kitasatosporales</taxon>
        <taxon>Streptomycetaceae</taxon>
        <taxon>Streptomyces</taxon>
    </lineage>
</organism>
<reference evidence="1 2" key="1">
    <citation type="submission" date="2019-09" db="EMBL/GenBank/DDBJ databases">
        <title>Genome Sequences of Streptomyces kaniharaensis ATCC 21070.</title>
        <authorList>
            <person name="Zhu W."/>
            <person name="De Crecy-Lagard V."/>
            <person name="Richards N.G."/>
        </authorList>
    </citation>
    <scope>NUCLEOTIDE SEQUENCE [LARGE SCALE GENOMIC DNA]</scope>
    <source>
        <strain evidence="1 2">SF-557</strain>
    </source>
</reference>
<protein>
    <submittedName>
        <fullName evidence="1">Uncharacterized protein</fullName>
    </submittedName>
</protein>
<evidence type="ECO:0000313" key="2">
    <source>
        <dbReference type="Proteomes" id="UP000450000"/>
    </source>
</evidence>
<accession>A0A6N7L256</accession>